<evidence type="ECO:0000313" key="3">
    <source>
        <dbReference type="EMBL" id="KAK6543325.1"/>
    </source>
</evidence>
<sequence>MQNTTFDNTPGVPPPTGAESASSASHHIVIVGAGIIGLSTAFYLSSSQNQSVSPHQITLLDTSPTLFACASGRAGGFLAKDWFAPASAALGELSFRLHRQLADANDGRRRWGYTQSTSLSLASKTNSETEERQRRRRGDDWLREGMSRVEASYSSLSDTKDVDVDDRNVLVPSWLNCEGGEVELSSSRETTAQLDPHDLCEFLLEAVTQRGVKVRYPVTPLRTVRTAGGDLEGVVITTQSGLTGEETLPCSHILISAGPWSDRVFQRLFPTSTYRLPISSLAGHSIIIRSPFHQPQHENFDDEDRRLDCHAVFADIEGCSWHPEVFSRVNGDIYVAGLNASDIVLPEIATDVKEQRPDIAELIDLTKAMLRQSGDIVGTQGEHKLEVDVIKTGLCHRPVTPAGKPILARLPDKLLGDLKTKTGGGGGVFVATGHGPWGISQSLGTGRIMTEIILGEETSVDVSQLGLQ</sequence>
<name>A0AAV9XMJ4_9PEZI</name>
<dbReference type="Gene3D" id="3.30.9.10">
    <property type="entry name" value="D-Amino Acid Oxidase, subunit A, domain 2"/>
    <property type="match status" value="1"/>
</dbReference>
<dbReference type="Pfam" id="PF01266">
    <property type="entry name" value="DAO"/>
    <property type="match status" value="1"/>
</dbReference>
<accession>A0AAV9XMJ4</accession>
<dbReference type="GO" id="GO:0042147">
    <property type="term" value="P:retrograde transport, endosome to Golgi"/>
    <property type="evidence" value="ECO:0007669"/>
    <property type="project" value="TreeGrafter"/>
</dbReference>
<reference evidence="3 4" key="1">
    <citation type="submission" date="2019-10" db="EMBL/GenBank/DDBJ databases">
        <authorList>
            <person name="Palmer J.M."/>
        </authorList>
    </citation>
    <scope>NUCLEOTIDE SEQUENCE [LARGE SCALE GENOMIC DNA]</scope>
    <source>
        <strain evidence="3 4">TWF694</strain>
    </source>
</reference>
<dbReference type="GO" id="GO:0005829">
    <property type="term" value="C:cytosol"/>
    <property type="evidence" value="ECO:0007669"/>
    <property type="project" value="GOC"/>
</dbReference>
<dbReference type="Proteomes" id="UP001365542">
    <property type="component" value="Unassembled WGS sequence"/>
</dbReference>
<dbReference type="PANTHER" id="PTHR13847">
    <property type="entry name" value="SARCOSINE DEHYDROGENASE-RELATED"/>
    <property type="match status" value="1"/>
</dbReference>
<dbReference type="PANTHER" id="PTHR13847:SF185">
    <property type="entry name" value="FAD DEPENDENT OXIDOREDUCTASE SUPERFAMILY (AFU_ORTHOLOGUE AFUA_3G02360)"/>
    <property type="match status" value="1"/>
</dbReference>
<comment type="caution">
    <text evidence="3">The sequence shown here is derived from an EMBL/GenBank/DDBJ whole genome shotgun (WGS) entry which is preliminary data.</text>
</comment>
<dbReference type="EMBL" id="JAVHJO010000001">
    <property type="protein sequence ID" value="KAK6543325.1"/>
    <property type="molecule type" value="Genomic_DNA"/>
</dbReference>
<proteinExistence type="predicted"/>
<dbReference type="GO" id="GO:0005770">
    <property type="term" value="C:late endosome"/>
    <property type="evidence" value="ECO:0007669"/>
    <property type="project" value="TreeGrafter"/>
</dbReference>
<evidence type="ECO:0000259" key="2">
    <source>
        <dbReference type="Pfam" id="PF01266"/>
    </source>
</evidence>
<dbReference type="AlphaFoldDB" id="A0AAV9XMJ4"/>
<protein>
    <recommendedName>
        <fullName evidence="2">FAD dependent oxidoreductase domain-containing protein</fullName>
    </recommendedName>
</protein>
<feature type="compositionally biased region" description="Basic and acidic residues" evidence="1">
    <location>
        <begin position="127"/>
        <end position="141"/>
    </location>
</feature>
<keyword evidence="4" id="KW-1185">Reference proteome</keyword>
<dbReference type="SUPFAM" id="SSF51905">
    <property type="entry name" value="FAD/NAD(P)-binding domain"/>
    <property type="match status" value="1"/>
</dbReference>
<feature type="region of interest" description="Disordered" evidence="1">
    <location>
        <begin position="1"/>
        <end position="21"/>
    </location>
</feature>
<dbReference type="InterPro" id="IPR006076">
    <property type="entry name" value="FAD-dep_OxRdtase"/>
</dbReference>
<evidence type="ECO:0000256" key="1">
    <source>
        <dbReference type="SAM" id="MobiDB-lite"/>
    </source>
</evidence>
<dbReference type="Gene3D" id="3.50.50.60">
    <property type="entry name" value="FAD/NAD(P)-binding domain"/>
    <property type="match status" value="1"/>
</dbReference>
<organism evidence="3 4">
    <name type="scientific">Orbilia ellipsospora</name>
    <dbReference type="NCBI Taxonomy" id="2528407"/>
    <lineage>
        <taxon>Eukaryota</taxon>
        <taxon>Fungi</taxon>
        <taxon>Dikarya</taxon>
        <taxon>Ascomycota</taxon>
        <taxon>Pezizomycotina</taxon>
        <taxon>Orbiliomycetes</taxon>
        <taxon>Orbiliales</taxon>
        <taxon>Orbiliaceae</taxon>
        <taxon>Orbilia</taxon>
    </lineage>
</organism>
<gene>
    <name evidence="3" type="ORF">TWF694_000078</name>
</gene>
<evidence type="ECO:0000313" key="4">
    <source>
        <dbReference type="Proteomes" id="UP001365542"/>
    </source>
</evidence>
<feature type="domain" description="FAD dependent oxidoreductase" evidence="2">
    <location>
        <begin position="28"/>
        <end position="451"/>
    </location>
</feature>
<dbReference type="InterPro" id="IPR036188">
    <property type="entry name" value="FAD/NAD-bd_sf"/>
</dbReference>
<feature type="region of interest" description="Disordered" evidence="1">
    <location>
        <begin position="118"/>
        <end position="141"/>
    </location>
</feature>